<proteinExistence type="predicted"/>
<organism evidence="3">
    <name type="scientific">freshwater metagenome</name>
    <dbReference type="NCBI Taxonomy" id="449393"/>
    <lineage>
        <taxon>unclassified sequences</taxon>
        <taxon>metagenomes</taxon>
        <taxon>ecological metagenomes</taxon>
    </lineage>
</organism>
<dbReference type="EMBL" id="CAEZXN010000009">
    <property type="protein sequence ID" value="CAB4691257.1"/>
    <property type="molecule type" value="Genomic_DNA"/>
</dbReference>
<feature type="transmembrane region" description="Helical" evidence="1">
    <location>
        <begin position="20"/>
        <end position="47"/>
    </location>
</feature>
<evidence type="ECO:0000313" key="4">
    <source>
        <dbReference type="EMBL" id="CAB4845294.1"/>
    </source>
</evidence>
<keyword evidence="1" id="KW-0812">Transmembrane</keyword>
<accession>A0A6J6NY24</accession>
<dbReference type="EMBL" id="CAFBAA010000054">
    <property type="protein sequence ID" value="CAB4845294.1"/>
    <property type="molecule type" value="Genomic_DNA"/>
</dbReference>
<evidence type="ECO:0000313" key="5">
    <source>
        <dbReference type="EMBL" id="CAB5075003.1"/>
    </source>
</evidence>
<gene>
    <name evidence="2" type="ORF">UFOPK2342_01315</name>
    <name evidence="3" type="ORF">UFOPK2423_00596</name>
    <name evidence="4" type="ORF">UFOPK3266_01524</name>
    <name evidence="5" type="ORF">UFOPK4367_00706</name>
</gene>
<evidence type="ECO:0000313" key="3">
    <source>
        <dbReference type="EMBL" id="CAB4691257.1"/>
    </source>
</evidence>
<evidence type="ECO:0000313" key="2">
    <source>
        <dbReference type="EMBL" id="CAB4683256.1"/>
    </source>
</evidence>
<protein>
    <submittedName>
        <fullName evidence="3">Unannotated protein</fullName>
    </submittedName>
</protein>
<dbReference type="EMBL" id="CAEZXB010000030">
    <property type="protein sequence ID" value="CAB4683256.1"/>
    <property type="molecule type" value="Genomic_DNA"/>
</dbReference>
<keyword evidence="1" id="KW-1133">Transmembrane helix</keyword>
<feature type="transmembrane region" description="Helical" evidence="1">
    <location>
        <begin position="68"/>
        <end position="87"/>
    </location>
</feature>
<sequence>MDATGKQNARLTPRARLIGLALSGLALLFLALGFLRTGGLILALLLASMAYWRSRRKMAWSRSKRVDVATLTLLAVGLAALAVALPHGK</sequence>
<keyword evidence="1" id="KW-0472">Membrane</keyword>
<name>A0A6J6NY24_9ZZZZ</name>
<dbReference type="AlphaFoldDB" id="A0A6J6NY24"/>
<reference evidence="3" key="1">
    <citation type="submission" date="2020-05" db="EMBL/GenBank/DDBJ databases">
        <authorList>
            <person name="Chiriac C."/>
            <person name="Salcher M."/>
            <person name="Ghai R."/>
            <person name="Kavagutti S V."/>
        </authorList>
    </citation>
    <scope>NUCLEOTIDE SEQUENCE</scope>
</reference>
<dbReference type="EMBL" id="CAFBRC010000037">
    <property type="protein sequence ID" value="CAB5075003.1"/>
    <property type="molecule type" value="Genomic_DNA"/>
</dbReference>
<evidence type="ECO:0000256" key="1">
    <source>
        <dbReference type="SAM" id="Phobius"/>
    </source>
</evidence>